<keyword evidence="1" id="KW-0812">Transmembrane</keyword>
<organism evidence="2 3">
    <name type="scientific">Marseilla massiliensis</name>
    <dbReference type="NCBI Taxonomy" id="1841864"/>
    <lineage>
        <taxon>Bacteria</taxon>
        <taxon>Pseudomonadati</taxon>
        <taxon>Bacteroidota</taxon>
        <taxon>Bacteroidia</taxon>
        <taxon>Bacteroidales</taxon>
        <taxon>Prevotellaceae</taxon>
        <taxon>Marseilla</taxon>
    </lineage>
</organism>
<sequence>MEKKEITNKPKEIKAEIFSIEIIDKCDDSEFETPYESEELNEYKRKATFCAHVCKLSIVVFIICILGLIFIGLNAFCFWMVLASTGAFFGSLQLGLSYVNKLT</sequence>
<feature type="transmembrane region" description="Helical" evidence="1">
    <location>
        <begin position="79"/>
        <end position="99"/>
    </location>
</feature>
<dbReference type="Proteomes" id="UP000764045">
    <property type="component" value="Unassembled WGS sequence"/>
</dbReference>
<dbReference type="RefSeq" id="WP_205109415.1">
    <property type="nucleotide sequence ID" value="NZ_JACJJL010000011.1"/>
</dbReference>
<comment type="caution">
    <text evidence="2">The sequence shown here is derived from an EMBL/GenBank/DDBJ whole genome shotgun (WGS) entry which is preliminary data.</text>
</comment>
<evidence type="ECO:0000256" key="1">
    <source>
        <dbReference type="SAM" id="Phobius"/>
    </source>
</evidence>
<dbReference type="AlphaFoldDB" id="A0A939B549"/>
<dbReference type="EMBL" id="JACJJL010000011">
    <property type="protein sequence ID" value="MBM6661707.1"/>
    <property type="molecule type" value="Genomic_DNA"/>
</dbReference>
<protein>
    <submittedName>
        <fullName evidence="2">Uncharacterized protein</fullName>
    </submittedName>
</protein>
<feature type="transmembrane region" description="Helical" evidence="1">
    <location>
        <begin position="53"/>
        <end position="73"/>
    </location>
</feature>
<evidence type="ECO:0000313" key="2">
    <source>
        <dbReference type="EMBL" id="MBM6661707.1"/>
    </source>
</evidence>
<evidence type="ECO:0000313" key="3">
    <source>
        <dbReference type="Proteomes" id="UP000764045"/>
    </source>
</evidence>
<proteinExistence type="predicted"/>
<keyword evidence="1" id="KW-1133">Transmembrane helix</keyword>
<gene>
    <name evidence="2" type="ORF">H6B30_08085</name>
</gene>
<accession>A0A939B549</accession>
<name>A0A939B549_9BACT</name>
<keyword evidence="1" id="KW-0472">Membrane</keyword>
<keyword evidence="3" id="KW-1185">Reference proteome</keyword>
<reference evidence="2 3" key="1">
    <citation type="journal article" date="2021" name="Sci. Rep.">
        <title>The distribution of antibiotic resistance genes in chicken gut microbiota commensals.</title>
        <authorList>
            <person name="Juricova H."/>
            <person name="Matiasovicova J."/>
            <person name="Kubasova T."/>
            <person name="Cejkova D."/>
            <person name="Rychlik I."/>
        </authorList>
    </citation>
    <scope>NUCLEOTIDE SEQUENCE [LARGE SCALE GENOMIC DNA]</scope>
    <source>
        <strain evidence="2 3">An819</strain>
    </source>
</reference>